<reference evidence="2" key="1">
    <citation type="journal article" date="2021" name="Nat. Microbiol.">
        <title>Cocultivation of an ultrasmall environmental parasitic bacterium with lytic ability against bacteria associated with wastewater foams.</title>
        <authorList>
            <person name="Batinovic S."/>
            <person name="Rose J.J.A."/>
            <person name="Ratcliffe J."/>
            <person name="Seviour R.J."/>
            <person name="Petrovski S."/>
        </authorList>
    </citation>
    <scope>NUCLEOTIDE SEQUENCE</scope>
    <source>
        <strain evidence="2">CON44</strain>
    </source>
</reference>
<evidence type="ECO:0000313" key="2">
    <source>
        <dbReference type="EMBL" id="QHN38490.1"/>
    </source>
</evidence>
<dbReference type="AlphaFoldDB" id="A0A857KU05"/>
<dbReference type="Gene3D" id="3.40.50.720">
    <property type="entry name" value="NAD(P)-binding Rossmann-like Domain"/>
    <property type="match status" value="1"/>
</dbReference>
<dbReference type="EMBL" id="CP045810">
    <property type="protein sequence ID" value="QHN38490.1"/>
    <property type="molecule type" value="Genomic_DNA"/>
</dbReference>
<dbReference type="Pfam" id="PF16363">
    <property type="entry name" value="GDP_Man_Dehyd"/>
    <property type="match status" value="1"/>
</dbReference>
<protein>
    <submittedName>
        <fullName evidence="2">CDP-glucose 4,6-dehydratase</fullName>
        <ecNumber evidence="2">4.2.1.45</ecNumber>
    </submittedName>
</protein>
<dbReference type="GO" id="GO:0047733">
    <property type="term" value="F:CDP-glucose 4,6-dehydratase activity"/>
    <property type="evidence" value="ECO:0007669"/>
    <property type="project" value="UniProtKB-EC"/>
</dbReference>
<keyword evidence="2" id="KW-0456">Lyase</keyword>
<name>A0A857KU05_9ACTN</name>
<dbReference type="InterPro" id="IPR016040">
    <property type="entry name" value="NAD(P)-bd_dom"/>
</dbReference>
<dbReference type="SUPFAM" id="SSF51735">
    <property type="entry name" value="NAD(P)-binding Rossmann-fold domains"/>
    <property type="match status" value="1"/>
</dbReference>
<dbReference type="NCBIfam" id="TIGR02622">
    <property type="entry name" value="CDP_4_6_dhtase"/>
    <property type="match status" value="1"/>
</dbReference>
<evidence type="ECO:0000259" key="1">
    <source>
        <dbReference type="Pfam" id="PF16363"/>
    </source>
</evidence>
<organism evidence="2">
    <name type="scientific">Gordonia amarae</name>
    <dbReference type="NCBI Taxonomy" id="36821"/>
    <lineage>
        <taxon>Bacteria</taxon>
        <taxon>Bacillati</taxon>
        <taxon>Actinomycetota</taxon>
        <taxon>Actinomycetes</taxon>
        <taxon>Mycobacteriales</taxon>
        <taxon>Gordoniaceae</taxon>
        <taxon>Gordonia</taxon>
    </lineage>
</organism>
<feature type="domain" description="NAD(P)-binding" evidence="1">
    <location>
        <begin position="21"/>
        <end position="343"/>
    </location>
</feature>
<dbReference type="PANTHER" id="PTHR43000">
    <property type="entry name" value="DTDP-D-GLUCOSE 4,6-DEHYDRATASE-RELATED"/>
    <property type="match status" value="1"/>
</dbReference>
<dbReference type="InterPro" id="IPR036291">
    <property type="entry name" value="NAD(P)-bd_dom_sf"/>
</dbReference>
<dbReference type="EC" id="4.2.1.45" evidence="2"/>
<proteinExistence type="predicted"/>
<accession>A0A857KU05</accession>
<gene>
    <name evidence="2" type="primary">rfbG</name>
    <name evidence="2" type="ORF">GII30_04225</name>
</gene>
<dbReference type="Gene3D" id="3.90.25.10">
    <property type="entry name" value="UDP-galactose 4-epimerase, domain 1"/>
    <property type="match status" value="1"/>
</dbReference>
<dbReference type="InterPro" id="IPR013445">
    <property type="entry name" value="CDP_4_6_deHydtase"/>
</dbReference>
<dbReference type="RefSeq" id="WP_005188180.1">
    <property type="nucleotide sequence ID" value="NZ_CP045804.1"/>
</dbReference>
<sequence length="378" mass="40338">MTGVTGGEAVLREAFAGKSVLLTGHTGFKGSWLSIWLHRLGATVTGYALEPPTSPNNYELSGVAELLAADIRGDIRDRDKFAETVRTTEPDIVLHLAAQTVVLDSYADPAESFDVNVMGTASVLDALRGYRKPGGDGKPCAVVVVTSDKCYANDESGRRFAETDPLGGHDPYSASKAGAELVAASYRSSFFPPDDLARHGIALATARAGNVIGGGDWTPHGLVRDIVTAIGAGERIDLRRPSAIRPWQHVLEPLSGYLTLAARLTAPDAAQYCGAWNFGPDAADDATVAELTEAMIAHWGRGAWRDASNPDDLPEAQVLRLSTEHTAAGLGWRPRWRFAEAVARTVDWYRALDADPASARAACLTDLDAYLAVAEEGR</sequence>